<sequence length="60" mass="6903">MKDEAKRGSLEFEEIALTRHDAYREGNTTRALGRYREIDDVTAKKVFGQCAQERGKGGWR</sequence>
<organism evidence="1 2">
    <name type="scientific">Corynebacterium phoceense</name>
    <dbReference type="NCBI Taxonomy" id="1686286"/>
    <lineage>
        <taxon>Bacteria</taxon>
        <taxon>Bacillati</taxon>
        <taxon>Actinomycetota</taxon>
        <taxon>Actinomycetes</taxon>
        <taxon>Mycobacteriales</taxon>
        <taxon>Corynebacteriaceae</taxon>
        <taxon>Corynebacterium</taxon>
    </lineage>
</organism>
<evidence type="ECO:0000313" key="1">
    <source>
        <dbReference type="EMBL" id="TQE43082.1"/>
    </source>
</evidence>
<protein>
    <submittedName>
        <fullName evidence="1">Ribonuclease PH</fullName>
    </submittedName>
</protein>
<keyword evidence="2" id="KW-1185">Reference proteome</keyword>
<comment type="caution">
    <text evidence="1">The sequence shown here is derived from an EMBL/GenBank/DDBJ whole genome shotgun (WGS) entry which is preliminary data.</text>
</comment>
<accession>A0A540R5S6</accession>
<dbReference type="AlphaFoldDB" id="A0A540R5S6"/>
<proteinExistence type="predicted"/>
<evidence type="ECO:0000313" key="2">
    <source>
        <dbReference type="Proteomes" id="UP000318080"/>
    </source>
</evidence>
<name>A0A540R5S6_9CORY</name>
<reference evidence="1 2" key="1">
    <citation type="submission" date="2019-06" db="EMBL/GenBank/DDBJ databases">
        <title>Draft genome of C. phoceense Strain 272.</title>
        <authorList>
            <person name="Pacheco L.G.C."/>
            <person name="Barberis C.M."/>
            <person name="Almuzara M.N."/>
            <person name="Traglia G.M."/>
            <person name="Santos C.S."/>
            <person name="Rocha D.J.P.G."/>
            <person name="Aguiar E.R.G.R."/>
            <person name="Vay C.A."/>
        </authorList>
    </citation>
    <scope>NUCLEOTIDE SEQUENCE [LARGE SCALE GENOMIC DNA]</scope>
    <source>
        <strain evidence="1 2">272</strain>
    </source>
</reference>
<gene>
    <name evidence="1" type="ORF">EJK80_09150</name>
</gene>
<dbReference type="Proteomes" id="UP000318080">
    <property type="component" value="Unassembled WGS sequence"/>
</dbReference>
<dbReference type="EMBL" id="VHIR01000013">
    <property type="protein sequence ID" value="TQE43082.1"/>
    <property type="molecule type" value="Genomic_DNA"/>
</dbReference>